<dbReference type="AlphaFoldDB" id="A0A368SEK1"/>
<gene>
    <name evidence="1" type="ORF">SETIT_9G089600v2</name>
</gene>
<evidence type="ECO:0000313" key="1">
    <source>
        <dbReference type="EMBL" id="RCV40867.1"/>
    </source>
</evidence>
<sequence>MLRRLELHNCWPCHTRSYGRALLIIAGFKAILLKLGPRNASQVKTHICFSSKNTYCFCTPFGLASSTFFFSINGLTC</sequence>
<dbReference type="EMBL" id="CM003536">
    <property type="protein sequence ID" value="RCV40867.1"/>
    <property type="molecule type" value="Genomic_DNA"/>
</dbReference>
<proteinExistence type="predicted"/>
<reference evidence="1" key="2">
    <citation type="submission" date="2015-07" db="EMBL/GenBank/DDBJ databases">
        <authorList>
            <person name="Noorani M."/>
        </authorList>
    </citation>
    <scope>NUCLEOTIDE SEQUENCE</scope>
    <source>
        <strain evidence="1">Yugu1</strain>
    </source>
</reference>
<accession>A0A368SEK1</accession>
<protein>
    <submittedName>
        <fullName evidence="1">Uncharacterized protein</fullName>
    </submittedName>
</protein>
<reference evidence="1" key="1">
    <citation type="journal article" date="2012" name="Nat. Biotechnol.">
        <title>Reference genome sequence of the model plant Setaria.</title>
        <authorList>
            <person name="Bennetzen J.L."/>
            <person name="Schmutz J."/>
            <person name="Wang H."/>
            <person name="Percifield R."/>
            <person name="Hawkins J."/>
            <person name="Pontaroli A.C."/>
            <person name="Estep M."/>
            <person name="Feng L."/>
            <person name="Vaughn J.N."/>
            <person name="Grimwood J."/>
            <person name="Jenkins J."/>
            <person name="Barry K."/>
            <person name="Lindquist E."/>
            <person name="Hellsten U."/>
            <person name="Deshpande S."/>
            <person name="Wang X."/>
            <person name="Wu X."/>
            <person name="Mitros T."/>
            <person name="Triplett J."/>
            <person name="Yang X."/>
            <person name="Ye C.Y."/>
            <person name="Mauro-Herrera M."/>
            <person name="Wang L."/>
            <person name="Li P."/>
            <person name="Sharma M."/>
            <person name="Sharma R."/>
            <person name="Ronald P.C."/>
            <person name="Panaud O."/>
            <person name="Kellogg E.A."/>
            <person name="Brutnell T.P."/>
            <person name="Doust A.N."/>
            <person name="Tuskan G.A."/>
            <person name="Rokhsar D."/>
            <person name="Devos K.M."/>
        </authorList>
    </citation>
    <scope>NUCLEOTIDE SEQUENCE [LARGE SCALE GENOMIC DNA]</scope>
    <source>
        <strain evidence="1">Yugu1</strain>
    </source>
</reference>
<organism evidence="1">
    <name type="scientific">Setaria italica</name>
    <name type="common">Foxtail millet</name>
    <name type="synonym">Panicum italicum</name>
    <dbReference type="NCBI Taxonomy" id="4555"/>
    <lineage>
        <taxon>Eukaryota</taxon>
        <taxon>Viridiplantae</taxon>
        <taxon>Streptophyta</taxon>
        <taxon>Embryophyta</taxon>
        <taxon>Tracheophyta</taxon>
        <taxon>Spermatophyta</taxon>
        <taxon>Magnoliopsida</taxon>
        <taxon>Liliopsida</taxon>
        <taxon>Poales</taxon>
        <taxon>Poaceae</taxon>
        <taxon>PACMAD clade</taxon>
        <taxon>Panicoideae</taxon>
        <taxon>Panicodae</taxon>
        <taxon>Paniceae</taxon>
        <taxon>Cenchrinae</taxon>
        <taxon>Setaria</taxon>
    </lineage>
</organism>
<name>A0A368SEK1_SETIT</name>